<organism evidence="2 3">
    <name type="scientific">Bizionia myxarmorum</name>
    <dbReference type="NCBI Taxonomy" id="291186"/>
    <lineage>
        <taxon>Bacteria</taxon>
        <taxon>Pseudomonadati</taxon>
        <taxon>Bacteroidota</taxon>
        <taxon>Flavobacteriia</taxon>
        <taxon>Flavobacteriales</taxon>
        <taxon>Flavobacteriaceae</taxon>
        <taxon>Bizionia</taxon>
    </lineage>
</organism>
<keyword evidence="1" id="KW-1133">Transmembrane helix</keyword>
<evidence type="ECO:0000313" key="2">
    <source>
        <dbReference type="EMBL" id="TYB78628.1"/>
    </source>
</evidence>
<dbReference type="RefSeq" id="WP_148402366.1">
    <property type="nucleotide sequence ID" value="NZ_VSKK01000001.1"/>
</dbReference>
<dbReference type="EMBL" id="VSKK01000001">
    <property type="protein sequence ID" value="TYB78628.1"/>
    <property type="molecule type" value="Genomic_DNA"/>
</dbReference>
<gene>
    <name evidence="2" type="ORF">ES674_02280</name>
</gene>
<accession>A0A5D0RD32</accession>
<proteinExistence type="predicted"/>
<feature type="transmembrane region" description="Helical" evidence="1">
    <location>
        <begin position="6"/>
        <end position="23"/>
    </location>
</feature>
<comment type="caution">
    <text evidence="2">The sequence shown here is derived from an EMBL/GenBank/DDBJ whole genome shotgun (WGS) entry which is preliminary data.</text>
</comment>
<keyword evidence="3" id="KW-1185">Reference proteome</keyword>
<keyword evidence="1" id="KW-0812">Transmembrane</keyword>
<dbReference type="OrthoDB" id="1493222at2"/>
<evidence type="ECO:0000313" key="3">
    <source>
        <dbReference type="Proteomes" id="UP000323720"/>
    </source>
</evidence>
<sequence>MNWFIILPILIGASCFLLGYLMGKKAFKNQHKPINADVWKNKVAKLENDLKMCQASKQLIPFNSEKAEAVFGKKITENDLTIIKRIGPQTVALFALHHIRTWKALSEVSVETCREILDSSSKNHKIYNPSTWPEQAKLAYEGNWKALLEWQKEM</sequence>
<reference evidence="2 3" key="1">
    <citation type="submission" date="2019-08" db="EMBL/GenBank/DDBJ databases">
        <title>Genomes of Antarctic Bizionia species.</title>
        <authorList>
            <person name="Bowman J.P."/>
        </authorList>
    </citation>
    <scope>NUCLEOTIDE SEQUENCE [LARGE SCALE GENOMIC DNA]</scope>
    <source>
        <strain evidence="2 3">ADA-4</strain>
    </source>
</reference>
<dbReference type="Proteomes" id="UP000323720">
    <property type="component" value="Unassembled WGS sequence"/>
</dbReference>
<protein>
    <recommendedName>
        <fullName evidence="4">DUF4332 domain-containing protein</fullName>
    </recommendedName>
</protein>
<evidence type="ECO:0008006" key="4">
    <source>
        <dbReference type="Google" id="ProtNLM"/>
    </source>
</evidence>
<evidence type="ECO:0000256" key="1">
    <source>
        <dbReference type="SAM" id="Phobius"/>
    </source>
</evidence>
<name>A0A5D0RD32_9FLAO</name>
<dbReference type="AlphaFoldDB" id="A0A5D0RD32"/>
<keyword evidence="1" id="KW-0472">Membrane</keyword>